<reference evidence="5" key="1">
    <citation type="journal article" date="2019" name="Int. J. Syst. Evol. Microbiol.">
        <title>The Global Catalogue of Microorganisms (GCM) 10K type strain sequencing project: providing services to taxonomists for standard genome sequencing and annotation.</title>
        <authorList>
            <consortium name="The Broad Institute Genomics Platform"/>
            <consortium name="The Broad Institute Genome Sequencing Center for Infectious Disease"/>
            <person name="Wu L."/>
            <person name="Ma J."/>
        </authorList>
    </citation>
    <scope>NUCLEOTIDE SEQUENCE [LARGE SCALE GENOMIC DNA]</scope>
    <source>
        <strain evidence="5">CAIM 431</strain>
    </source>
</reference>
<feature type="domain" description="ScoMcrA-like SRA" evidence="3">
    <location>
        <begin position="109"/>
        <end position="242"/>
    </location>
</feature>
<protein>
    <recommendedName>
        <fullName evidence="6">Restriction endonuclease</fullName>
    </recommendedName>
</protein>
<dbReference type="EMBL" id="JBHUFZ010000015">
    <property type="protein sequence ID" value="MFD1889866.1"/>
    <property type="molecule type" value="Genomic_DNA"/>
</dbReference>
<dbReference type="InterPro" id="IPR058807">
    <property type="entry name" value="ScoMcrA_N"/>
</dbReference>
<evidence type="ECO:0000256" key="1">
    <source>
        <dbReference type="SAM" id="MobiDB-lite"/>
    </source>
</evidence>
<accession>A0ABW4RUA2</accession>
<dbReference type="InterPro" id="IPR058712">
    <property type="entry name" value="SRA_ScoMcrA"/>
</dbReference>
<sequence>MALPEINQQAVQAAIAEFDQLGREAFLAKYGFRHAREYYITENGNRYDSKAIVGAAAGFMPGGAPVTYSEFSGGAATVVPLLTSLGFRVTRDPDRRPTQDATWDLQVGESIRRVELHERFGGSGQNGITASSTTPNVFLFSAASSGHQHGYFDQWEGEYFYYTGDGQKGDQQFVRGNRSILQHVEDGKALRLFNGARGTVTYAGEFELADEQPWIYRQAPESGGGPLRRVIVFRLAPVLSDRQAANSAGDIGRTFDRRNDEVSPAAADPAAPDRDAVERGLRSHRSLENLLADAITERDLEALEPEVQDPPFDVAWKATDGTINVVEVKSTTPANQTAQLRRGLGQVLDYDHTLRQRGHTQIQPILFIEAEPAGDHWQTLCARHGVKLAWPEVLAQLF</sequence>
<feature type="domain" description="ScoMcrA-like N-terminal head" evidence="2">
    <location>
        <begin position="5"/>
        <end position="90"/>
    </location>
</feature>
<evidence type="ECO:0000313" key="4">
    <source>
        <dbReference type="EMBL" id="MFD1889866.1"/>
    </source>
</evidence>
<dbReference type="RefSeq" id="WP_343873496.1">
    <property type="nucleotide sequence ID" value="NZ_BAAAIX010000016.1"/>
</dbReference>
<dbReference type="Proteomes" id="UP001597326">
    <property type="component" value="Unassembled WGS sequence"/>
</dbReference>
<name>A0ABW4RUA2_9ACTN</name>
<dbReference type="Pfam" id="PF26345">
    <property type="entry name" value="ScoMcrA_N"/>
    <property type="match status" value="1"/>
</dbReference>
<evidence type="ECO:0000259" key="2">
    <source>
        <dbReference type="Pfam" id="PF26345"/>
    </source>
</evidence>
<proteinExistence type="predicted"/>
<keyword evidence="5" id="KW-1185">Reference proteome</keyword>
<evidence type="ECO:0000313" key="5">
    <source>
        <dbReference type="Proteomes" id="UP001597326"/>
    </source>
</evidence>
<organism evidence="4 5">
    <name type="scientific">Luteococcus peritonei</name>
    <dbReference type="NCBI Taxonomy" id="88874"/>
    <lineage>
        <taxon>Bacteria</taxon>
        <taxon>Bacillati</taxon>
        <taxon>Actinomycetota</taxon>
        <taxon>Actinomycetes</taxon>
        <taxon>Propionibacteriales</taxon>
        <taxon>Propionibacteriaceae</taxon>
        <taxon>Luteococcus</taxon>
    </lineage>
</organism>
<gene>
    <name evidence="4" type="ORF">ACFSCS_06640</name>
</gene>
<comment type="caution">
    <text evidence="4">The sequence shown here is derived from an EMBL/GenBank/DDBJ whole genome shotgun (WGS) entry which is preliminary data.</text>
</comment>
<dbReference type="Pfam" id="PF26348">
    <property type="entry name" value="SRA_ScoMcrA"/>
    <property type="match status" value="1"/>
</dbReference>
<evidence type="ECO:0000259" key="3">
    <source>
        <dbReference type="Pfam" id="PF26348"/>
    </source>
</evidence>
<evidence type="ECO:0008006" key="6">
    <source>
        <dbReference type="Google" id="ProtNLM"/>
    </source>
</evidence>
<feature type="region of interest" description="Disordered" evidence="1">
    <location>
        <begin position="250"/>
        <end position="279"/>
    </location>
</feature>